<keyword evidence="2" id="KW-1185">Reference proteome</keyword>
<evidence type="ECO:0000313" key="2">
    <source>
        <dbReference type="Proteomes" id="UP000224460"/>
    </source>
</evidence>
<name>A0AC61DAV8_9FIRM</name>
<proteinExistence type="predicted"/>
<comment type="caution">
    <text evidence="1">The sequence shown here is derived from an EMBL/GenBank/DDBJ whole genome shotgun (WGS) entry which is preliminary data.</text>
</comment>
<organism evidence="1 2">
    <name type="scientific">Sporanaerobium hydrogeniformans</name>
    <dbReference type="NCBI Taxonomy" id="3072179"/>
    <lineage>
        <taxon>Bacteria</taxon>
        <taxon>Bacillati</taxon>
        <taxon>Bacillota</taxon>
        <taxon>Clostridia</taxon>
        <taxon>Lachnospirales</taxon>
        <taxon>Lachnospiraceae</taxon>
        <taxon>Sporanaerobium</taxon>
    </lineage>
</organism>
<reference evidence="1" key="1">
    <citation type="submission" date="2017-10" db="EMBL/GenBank/DDBJ databases">
        <title>Genome sequence of cellulolytic Lachnospiraceae bacterium XHS1971 isolated from hotspring sediment.</title>
        <authorList>
            <person name="Vasudevan G."/>
            <person name="Joshi A.J."/>
            <person name="Hivarkar S."/>
            <person name="Lanjekar V.B."/>
            <person name="Dhakephalkar P.K."/>
            <person name="Dagar S."/>
        </authorList>
    </citation>
    <scope>NUCLEOTIDE SEQUENCE</scope>
    <source>
        <strain evidence="1">XHS1971</strain>
    </source>
</reference>
<accession>A0AC61DAV8</accession>
<sequence>MNQVMENILTRRSIRAFNEKSIKKEELEQILQAAIYAPSGMNKQTWQFTAIVNRDKIQYLAKIVERVLGRVGYDFYQPAVLVLASNERESRWAKEDNACALENMFLAAHSFGIGSVWINQLQDIGDHPEMRAYLREIGIPDEHLVYGVAALGYAQREAGEVSKKGIIKIVE</sequence>
<dbReference type="EMBL" id="PEDL01000016">
    <property type="protein sequence ID" value="PHV69910.1"/>
    <property type="molecule type" value="Genomic_DNA"/>
</dbReference>
<protein>
    <submittedName>
        <fullName evidence="1">NAD(P)H nitroreductase</fullName>
    </submittedName>
</protein>
<dbReference type="Proteomes" id="UP000224460">
    <property type="component" value="Unassembled WGS sequence"/>
</dbReference>
<evidence type="ECO:0000313" key="1">
    <source>
        <dbReference type="EMBL" id="PHV69910.1"/>
    </source>
</evidence>
<gene>
    <name evidence="1" type="ORF">CS063_13070</name>
</gene>